<dbReference type="Pfam" id="PF11012">
    <property type="entry name" value="DUF2850"/>
    <property type="match status" value="1"/>
</dbReference>
<evidence type="ECO:0000313" key="2">
    <source>
        <dbReference type="EMBL" id="RJX71041.1"/>
    </source>
</evidence>
<keyword evidence="1" id="KW-0472">Membrane</keyword>
<name>A0A3A6QSJ3_9VIBR</name>
<dbReference type="Proteomes" id="UP000273252">
    <property type="component" value="Unassembled WGS sequence"/>
</dbReference>
<dbReference type="OrthoDB" id="5904443at2"/>
<protein>
    <submittedName>
        <fullName evidence="2">DUF2850 domain-containing protein</fullName>
    </submittedName>
</protein>
<accession>A0A3A6QSJ3</accession>
<feature type="transmembrane region" description="Helical" evidence="1">
    <location>
        <begin position="6"/>
        <end position="28"/>
    </location>
</feature>
<dbReference type="AlphaFoldDB" id="A0A3A6QSJ3"/>
<gene>
    <name evidence="2" type="ORF">DZ860_11555</name>
</gene>
<reference evidence="2 3" key="1">
    <citation type="submission" date="2018-08" db="EMBL/GenBank/DDBJ databases">
        <title>Vibrio isolated from the Eastern China Marginal Seas.</title>
        <authorList>
            <person name="Li Y."/>
        </authorList>
    </citation>
    <scope>NUCLEOTIDE SEQUENCE [LARGE SCALE GENOMIC DNA]</scope>
    <source>
        <strain evidence="2 3">BEI233</strain>
    </source>
</reference>
<keyword evidence="1" id="KW-1133">Transmembrane helix</keyword>
<evidence type="ECO:0000313" key="3">
    <source>
        <dbReference type="Proteomes" id="UP000273252"/>
    </source>
</evidence>
<comment type="caution">
    <text evidence="2">The sequence shown here is derived from an EMBL/GenBank/DDBJ whole genome shotgun (WGS) entry which is preliminary data.</text>
</comment>
<evidence type="ECO:0000256" key="1">
    <source>
        <dbReference type="SAM" id="Phobius"/>
    </source>
</evidence>
<sequence>MRRWTWLHSLSILIFISLASGFASLLYFSYQDYVHPRNIYGDWIEIGSPPYKTDTLTLNGQGVLKNGRLVATQFKFDGKRVLIETGRGTTIYQISGTISSPQLKRIQPLTPSQRLIKKGFEHTIKTETVGFSQQRRSALSDHFSNK</sequence>
<organism evidence="2 3">
    <name type="scientific">Vibrio sinensis</name>
    <dbReference type="NCBI Taxonomy" id="2302434"/>
    <lineage>
        <taxon>Bacteria</taxon>
        <taxon>Pseudomonadati</taxon>
        <taxon>Pseudomonadota</taxon>
        <taxon>Gammaproteobacteria</taxon>
        <taxon>Vibrionales</taxon>
        <taxon>Vibrionaceae</taxon>
        <taxon>Vibrio</taxon>
    </lineage>
</organism>
<keyword evidence="3" id="KW-1185">Reference proteome</keyword>
<keyword evidence="1" id="KW-0812">Transmembrane</keyword>
<proteinExistence type="predicted"/>
<dbReference type="InterPro" id="IPR021271">
    <property type="entry name" value="DUF2850"/>
</dbReference>
<dbReference type="EMBL" id="QVMU01000009">
    <property type="protein sequence ID" value="RJX71041.1"/>
    <property type="molecule type" value="Genomic_DNA"/>
</dbReference>